<feature type="compositionally biased region" description="Polar residues" evidence="1">
    <location>
        <begin position="311"/>
        <end position="329"/>
    </location>
</feature>
<feature type="compositionally biased region" description="Polar residues" evidence="1">
    <location>
        <begin position="631"/>
        <end position="649"/>
    </location>
</feature>
<organism evidence="2 3">
    <name type="scientific">Xylaria hypoxylon</name>
    <dbReference type="NCBI Taxonomy" id="37992"/>
    <lineage>
        <taxon>Eukaryota</taxon>
        <taxon>Fungi</taxon>
        <taxon>Dikarya</taxon>
        <taxon>Ascomycota</taxon>
        <taxon>Pezizomycotina</taxon>
        <taxon>Sordariomycetes</taxon>
        <taxon>Xylariomycetidae</taxon>
        <taxon>Xylariales</taxon>
        <taxon>Xylariaceae</taxon>
        <taxon>Xylaria</taxon>
    </lineage>
</organism>
<reference evidence="2 3" key="1">
    <citation type="submission" date="2019-03" db="EMBL/GenBank/DDBJ databases">
        <title>Draft genome sequence of Xylaria hypoxylon DSM 108379, a ubiquitous saprotrophic-parasitic fungi on hardwood.</title>
        <authorList>
            <person name="Buettner E."/>
            <person name="Leonhardt S."/>
            <person name="Gebauer A.M."/>
            <person name="Liers C."/>
            <person name="Hofrichter M."/>
            <person name="Kellner H."/>
        </authorList>
    </citation>
    <scope>NUCLEOTIDE SEQUENCE [LARGE SCALE GENOMIC DNA]</scope>
    <source>
        <strain evidence="2 3">DSM 108379</strain>
    </source>
</reference>
<sequence length="982" mass="108861">MDQLLQLKRVDGAWNPLMFPDLKQEKIMRILQAPSEICAEENEARVANRRFSDILPLQRLTLCAFEYNPDDRGVIHSGYGDHTSQRTVSVPLLGKVNSYLSNTTTAPPRLLSKQNTFNLLKSCVFHSYSNKQSSASGITESTTPQDPTINATVDEAPLVMTGAPIPPPHTKLHIYRPLASHAPGITPERLSSHFPREDSTSSLVSLESRDSSIRIVKPNFTLSPPDKSKNKDIKNSETDYSTPSRVGKAQPVTMYGNKQNDQKGLNKAGGPQSRSKATGECSRSHSLSQSQHEQAFDAPEGHDPSRGCSAVSLTSKPDPSAQNGSLRSNSTDRGRTMQRRYEFIDSDDKTHTILSPVQETAKKSNDATNSLAIGNVGRESNMTTVTDLMQQCVEHSPPKLPTHHTHGQHQAKGSLDTSVTQPSLPQPKTEPRCRPPPLKLTNPAYIGMVRRHTNRYQVEHIEVKSSKAEHFNLHDPNTSPSVYDCVEDTPRISHLNIPKCSEINGANSLRSYSEWRENLKPVRTASQSSIRIAIPSREEEPFVVRNRIDKGRLPIMDYPTAHNTPVINHMRSRSTLGIGENRDKEDRHRHFSGDSVYTDSEYSATTPFGQGPGITRSATMNEVSHRDRQFSRGSESKASQNGDKMNSSVPRMEVAIPVSPFTPLTPFIMRASGAPAGVEKGAKTLFGEHGWLEDTATSGAKKPKMEKTGRFMESLKRKAREIADSTSFKPARSIRTSTVNHVSISLDAREQSLLYCELEYNLNNALDAYFKAQLNSGRLEASKLSRVADAWAQKGRPKVIGFRYDLETQVDLITAHTNDFRFYGPVQAEGTAAVAGLLYAMKTNARYMRIRTFCQPDSVIAKHVLDSQSFLRLLGSPESLQRPLEEVAQFFKVAVDRRKAMAEAPAGRQGGGRIVSNGSGRVTSNGSGQRVRFQDDGERPRPYVEIPDASKSRPDVRDRNNGSTNPQVVKSQSENRGLKQQR</sequence>
<feature type="compositionally biased region" description="Polar residues" evidence="1">
    <location>
        <begin position="284"/>
        <end position="293"/>
    </location>
</feature>
<feature type="region of interest" description="Disordered" evidence="1">
    <location>
        <begin position="578"/>
        <end position="649"/>
    </location>
</feature>
<keyword evidence="3" id="KW-1185">Reference proteome</keyword>
<protein>
    <submittedName>
        <fullName evidence="2">Uncharacterized protein</fullName>
    </submittedName>
</protein>
<feature type="compositionally biased region" description="Basic and acidic residues" evidence="1">
    <location>
        <begin position="932"/>
        <end position="960"/>
    </location>
</feature>
<evidence type="ECO:0000313" key="3">
    <source>
        <dbReference type="Proteomes" id="UP000297716"/>
    </source>
</evidence>
<evidence type="ECO:0000313" key="2">
    <source>
        <dbReference type="EMBL" id="TGJ80696.1"/>
    </source>
</evidence>
<feature type="compositionally biased region" description="Basic and acidic residues" evidence="1">
    <location>
        <begin position="580"/>
        <end position="592"/>
    </location>
</feature>
<proteinExistence type="predicted"/>
<feature type="compositionally biased region" description="Polar residues" evidence="1">
    <location>
        <begin position="595"/>
        <end position="608"/>
    </location>
</feature>
<feature type="region of interest" description="Disordered" evidence="1">
    <location>
        <begin position="183"/>
        <end position="336"/>
    </location>
</feature>
<feature type="region of interest" description="Disordered" evidence="1">
    <location>
        <begin position="902"/>
        <end position="982"/>
    </location>
</feature>
<gene>
    <name evidence="2" type="ORF">E0Z10_g8070</name>
</gene>
<comment type="caution">
    <text evidence="2">The sequence shown here is derived from an EMBL/GenBank/DDBJ whole genome shotgun (WGS) entry which is preliminary data.</text>
</comment>
<feature type="compositionally biased region" description="Basic and acidic residues" evidence="1">
    <location>
        <begin position="226"/>
        <end position="237"/>
    </location>
</feature>
<dbReference type="EMBL" id="SKBN01000206">
    <property type="protein sequence ID" value="TGJ80696.1"/>
    <property type="molecule type" value="Genomic_DNA"/>
</dbReference>
<feature type="compositionally biased region" description="Polar residues" evidence="1">
    <location>
        <begin position="916"/>
        <end position="928"/>
    </location>
</feature>
<name>A0A4Z0YT83_9PEZI</name>
<feature type="compositionally biased region" description="Basic and acidic residues" evidence="1">
    <location>
        <begin position="190"/>
        <end position="199"/>
    </location>
</feature>
<dbReference type="OrthoDB" id="5229017at2759"/>
<accession>A0A4Z0YT83</accession>
<feature type="region of interest" description="Disordered" evidence="1">
    <location>
        <begin position="395"/>
        <end position="441"/>
    </location>
</feature>
<evidence type="ECO:0000256" key="1">
    <source>
        <dbReference type="SAM" id="MobiDB-lite"/>
    </source>
</evidence>
<feature type="compositionally biased region" description="Polar residues" evidence="1">
    <location>
        <begin position="961"/>
        <end position="982"/>
    </location>
</feature>
<dbReference type="Proteomes" id="UP000297716">
    <property type="component" value="Unassembled WGS sequence"/>
</dbReference>
<dbReference type="AlphaFoldDB" id="A0A4Z0YT83"/>